<organism evidence="9 10">
    <name type="scientific">Tilletiopsis washingtonensis</name>
    <dbReference type="NCBI Taxonomy" id="58919"/>
    <lineage>
        <taxon>Eukaryota</taxon>
        <taxon>Fungi</taxon>
        <taxon>Dikarya</taxon>
        <taxon>Basidiomycota</taxon>
        <taxon>Ustilaginomycotina</taxon>
        <taxon>Exobasidiomycetes</taxon>
        <taxon>Entylomatales</taxon>
        <taxon>Entylomatales incertae sedis</taxon>
        <taxon>Tilletiopsis</taxon>
    </lineage>
</organism>
<dbReference type="PANTHER" id="PTHR12733">
    <property type="entry name" value="MITOCHONDRIAL ATP SYNTHASE B CHAIN"/>
    <property type="match status" value="1"/>
</dbReference>
<dbReference type="InterPro" id="IPR008688">
    <property type="entry name" value="ATP_synth_Bsub_B/MI25"/>
</dbReference>
<evidence type="ECO:0000256" key="1">
    <source>
        <dbReference type="ARBA" id="ARBA00022448"/>
    </source>
</evidence>
<comment type="subcellular location">
    <subcellularLocation>
        <location evidence="8">Mitochondrion</location>
    </subcellularLocation>
    <subcellularLocation>
        <location evidence="8">Mitochondrion inner membrane</location>
    </subcellularLocation>
</comment>
<evidence type="ECO:0000256" key="8">
    <source>
        <dbReference type="RuleBase" id="RU368017"/>
    </source>
</evidence>
<keyword evidence="6 8" id="KW-0496">Mitochondrion</keyword>
<dbReference type="OrthoDB" id="67388at2759"/>
<dbReference type="PANTHER" id="PTHR12733:SF3">
    <property type="entry name" value="ATP SYNTHASE F(0) COMPLEX SUBUNIT B1, MITOCHONDRIAL"/>
    <property type="match status" value="1"/>
</dbReference>
<keyword evidence="10" id="KW-1185">Reference proteome</keyword>
<dbReference type="STRING" id="58919.A0A316Z682"/>
<evidence type="ECO:0000256" key="6">
    <source>
        <dbReference type="ARBA" id="ARBA00023128"/>
    </source>
</evidence>
<dbReference type="GO" id="GO:0046933">
    <property type="term" value="F:proton-transporting ATP synthase activity, rotational mechanism"/>
    <property type="evidence" value="ECO:0007669"/>
    <property type="project" value="TreeGrafter"/>
</dbReference>
<evidence type="ECO:0000256" key="5">
    <source>
        <dbReference type="ARBA" id="ARBA00023065"/>
    </source>
</evidence>
<proteinExistence type="inferred from homology"/>
<dbReference type="AlphaFoldDB" id="A0A316Z682"/>
<keyword evidence="3 8" id="KW-0375">Hydrogen ion transport</keyword>
<dbReference type="RefSeq" id="XP_025596843.1">
    <property type="nucleotide sequence ID" value="XM_025740623.1"/>
</dbReference>
<dbReference type="GeneID" id="37268169"/>
<dbReference type="Gene3D" id="1.20.5.2210">
    <property type="match status" value="1"/>
</dbReference>
<gene>
    <name evidence="9" type="ORF">FA09DRAFT_310184</name>
</gene>
<keyword evidence="4 8" id="KW-0999">Mitochondrion inner membrane</keyword>
<comment type="subunit">
    <text evidence="8">F-type ATPases have 2 components, CF(1) - the catalytic core - and CF(0) - the membrane proton channel. In yeast, the dimeric form of ATP synthase consists of 17 polypeptides: alpha, beta, gamma, delta, epsilon, 4 (B), 5 (OSCP), 6 (A), 8, 9 (C), d, E (Tim11), f, g, h, i/j and k.</text>
</comment>
<dbReference type="SUPFAM" id="SSF161060">
    <property type="entry name" value="ATP synthase B chain-like"/>
    <property type="match status" value="1"/>
</dbReference>
<dbReference type="InterPro" id="IPR013837">
    <property type="entry name" value="ATP_synth_F0_suB"/>
</dbReference>
<dbReference type="GO" id="GO:0005743">
    <property type="term" value="C:mitochondrial inner membrane"/>
    <property type="evidence" value="ECO:0007669"/>
    <property type="project" value="UniProtKB-SubCell"/>
</dbReference>
<protein>
    <recommendedName>
        <fullName evidence="8">ATP synthase subunit 4</fullName>
    </recommendedName>
</protein>
<keyword evidence="7 8" id="KW-0472">Membrane</keyword>
<keyword evidence="1 8" id="KW-0813">Transport</keyword>
<evidence type="ECO:0000256" key="2">
    <source>
        <dbReference type="ARBA" id="ARBA00022547"/>
    </source>
</evidence>
<accession>A0A316Z682</accession>
<keyword evidence="2 8" id="KW-0138">CF(0)</keyword>
<name>A0A316Z682_9BASI</name>
<dbReference type="FunFam" id="1.20.5.2210:FF:000002">
    <property type="entry name" value="ATP synthase subunit 4 mitochondrial"/>
    <property type="match status" value="1"/>
</dbReference>
<comment type="function">
    <text evidence="8">Subunit b, of the mitochondrial membrane ATP synthase complex (F(1)F(0) ATP synthase or Complex V) that produces ATP from ADP in the presence of a proton gradient across the membrane which is generated by electron transport complexes of the respiratory chain. ATP synthase complex consist of a soluble F(1) head domain - the catalytic core - and a membrane F(1) domain - the membrane proton channel. These two domains are linked by a central stalk rotating inside the F(1) region and a stationary peripheral stalk. During catalysis, ATP synthesis in the catalytic domain of F(1) is coupled via a rotary mechanism of the central stalk subunits to proton translocation. In vivo, can only synthesize ATP although its ATP hydrolase activity can be activated artificially in vitro. Part of the complex F(0) domain. Part of the complex F(0) domain and the peripheric stalk, which acts as a stator to hold the catalytic alpha(3)beta(3) subcomplex and subunit a/ATP6 static relative to the rotary elements.</text>
</comment>
<evidence type="ECO:0000256" key="7">
    <source>
        <dbReference type="ARBA" id="ARBA00023136"/>
    </source>
</evidence>
<dbReference type="Pfam" id="PF05405">
    <property type="entry name" value="Mt_ATP-synt_B"/>
    <property type="match status" value="1"/>
</dbReference>
<reference evidence="9 10" key="1">
    <citation type="journal article" date="2018" name="Mol. Biol. Evol.">
        <title>Broad Genomic Sampling Reveals a Smut Pathogenic Ancestry of the Fungal Clade Ustilaginomycotina.</title>
        <authorList>
            <person name="Kijpornyongpan T."/>
            <person name="Mondo S.J."/>
            <person name="Barry K."/>
            <person name="Sandor L."/>
            <person name="Lee J."/>
            <person name="Lipzen A."/>
            <person name="Pangilinan J."/>
            <person name="LaButti K."/>
            <person name="Hainaut M."/>
            <person name="Henrissat B."/>
            <person name="Grigoriev I.V."/>
            <person name="Spatafora J.W."/>
            <person name="Aime M.C."/>
        </authorList>
    </citation>
    <scope>NUCLEOTIDE SEQUENCE [LARGE SCALE GENOMIC DNA]</scope>
    <source>
        <strain evidence="9 10">MCA 4186</strain>
    </source>
</reference>
<evidence type="ECO:0000256" key="3">
    <source>
        <dbReference type="ARBA" id="ARBA00022781"/>
    </source>
</evidence>
<keyword evidence="5 8" id="KW-0406">Ion transport</keyword>
<dbReference type="GO" id="GO:0045259">
    <property type="term" value="C:proton-transporting ATP synthase complex"/>
    <property type="evidence" value="ECO:0007669"/>
    <property type="project" value="UniProtKB-KW"/>
</dbReference>
<sequence length="241" mass="25987">MSLRAALPRAGALRTAARPSPAMLRAVAVLPSTRAYSDKAAPEKRASALLDLLPGNSLISKTSWVTLGTGISALAISKELYVANEETVVLAGFLIFATLVGKQLAAPYAEWADGQIKKVTDILNNARSAHTSAVQSRIDSVSEQQDVVSQTQALFALSKETAQAEQQAFELRQRTALAADVKAVLDSWVRYEAQEREAEQKALTKSVVEKVAASLRDEKTQKQILDDAVSQIEQLVKSKAI</sequence>
<evidence type="ECO:0000313" key="9">
    <source>
        <dbReference type="EMBL" id="PWN96564.1"/>
    </source>
</evidence>
<evidence type="ECO:0000313" key="10">
    <source>
        <dbReference type="Proteomes" id="UP000245946"/>
    </source>
</evidence>
<comment type="similarity">
    <text evidence="8">Belongs to the eukaryotic ATPase B chain family.</text>
</comment>
<evidence type="ECO:0000256" key="4">
    <source>
        <dbReference type="ARBA" id="ARBA00022792"/>
    </source>
</evidence>
<dbReference type="EMBL" id="KZ819298">
    <property type="protein sequence ID" value="PWN96564.1"/>
    <property type="molecule type" value="Genomic_DNA"/>
</dbReference>
<dbReference type="Proteomes" id="UP000245946">
    <property type="component" value="Unassembled WGS sequence"/>
</dbReference>